<gene>
    <name evidence="2" type="ORF">NDU88_006239</name>
</gene>
<evidence type="ECO:0000259" key="1">
    <source>
        <dbReference type="Pfam" id="PF00078"/>
    </source>
</evidence>
<dbReference type="EMBL" id="JANPWB010000011">
    <property type="protein sequence ID" value="KAJ1127846.1"/>
    <property type="molecule type" value="Genomic_DNA"/>
</dbReference>
<dbReference type="InterPro" id="IPR000477">
    <property type="entry name" value="RT_dom"/>
</dbReference>
<dbReference type="AlphaFoldDB" id="A0AAV7PI26"/>
<proteinExistence type="predicted"/>
<organism evidence="2 3">
    <name type="scientific">Pleurodeles waltl</name>
    <name type="common">Iberian ribbed newt</name>
    <dbReference type="NCBI Taxonomy" id="8319"/>
    <lineage>
        <taxon>Eukaryota</taxon>
        <taxon>Metazoa</taxon>
        <taxon>Chordata</taxon>
        <taxon>Craniata</taxon>
        <taxon>Vertebrata</taxon>
        <taxon>Euteleostomi</taxon>
        <taxon>Amphibia</taxon>
        <taxon>Batrachia</taxon>
        <taxon>Caudata</taxon>
        <taxon>Salamandroidea</taxon>
        <taxon>Salamandridae</taxon>
        <taxon>Pleurodelinae</taxon>
        <taxon>Pleurodeles</taxon>
    </lineage>
</organism>
<comment type="caution">
    <text evidence="2">The sequence shown here is derived from an EMBL/GenBank/DDBJ whole genome shotgun (WGS) entry which is preliminary data.</text>
</comment>
<name>A0AAV7PI26_PLEWA</name>
<keyword evidence="3" id="KW-1185">Reference proteome</keyword>
<evidence type="ECO:0000313" key="3">
    <source>
        <dbReference type="Proteomes" id="UP001066276"/>
    </source>
</evidence>
<accession>A0AAV7PI26</accession>
<feature type="domain" description="Reverse transcriptase" evidence="1">
    <location>
        <begin position="116"/>
        <end position="205"/>
    </location>
</feature>
<sequence>MEATDKIDQTEVVKLKKQWNEADERLRKFDYRRYTARLKAKGDCSSRLLAWLVKGEQQHTPINAIHLESETIVNTKLEINEAFRQYYDTLYKAGPPPSPDQIREFFRLSPLTDPKAGVKTGAVISKEFVISPLLFALAIDPIAARLRNEAKPWGIPDGSVHRIISLYADDALIYLCDWPESLPQVLQLLNFFGKLSGLCVNWSKSWGSF</sequence>
<dbReference type="Pfam" id="PF00078">
    <property type="entry name" value="RVT_1"/>
    <property type="match status" value="1"/>
</dbReference>
<dbReference type="Proteomes" id="UP001066276">
    <property type="component" value="Chromosome 7"/>
</dbReference>
<reference evidence="2" key="1">
    <citation type="journal article" date="2022" name="bioRxiv">
        <title>Sequencing and chromosome-scale assembly of the giantPleurodeles waltlgenome.</title>
        <authorList>
            <person name="Brown T."/>
            <person name="Elewa A."/>
            <person name="Iarovenko S."/>
            <person name="Subramanian E."/>
            <person name="Araus A.J."/>
            <person name="Petzold A."/>
            <person name="Susuki M."/>
            <person name="Suzuki K.-i.T."/>
            <person name="Hayashi T."/>
            <person name="Toyoda A."/>
            <person name="Oliveira C."/>
            <person name="Osipova E."/>
            <person name="Leigh N.D."/>
            <person name="Simon A."/>
            <person name="Yun M.H."/>
        </authorList>
    </citation>
    <scope>NUCLEOTIDE SEQUENCE</scope>
    <source>
        <strain evidence="2">20211129_DDA</strain>
        <tissue evidence="2">Liver</tissue>
    </source>
</reference>
<evidence type="ECO:0000313" key="2">
    <source>
        <dbReference type="EMBL" id="KAJ1127846.1"/>
    </source>
</evidence>
<protein>
    <recommendedName>
        <fullName evidence="1">Reverse transcriptase domain-containing protein</fullName>
    </recommendedName>
</protein>